<dbReference type="Gene3D" id="3.30.300.130">
    <property type="entry name" value="Fe-S cluster assembly (FSCA)"/>
    <property type="match status" value="1"/>
</dbReference>
<dbReference type="SUPFAM" id="SSF117916">
    <property type="entry name" value="Fe-S cluster assembly (FSCA) domain-like"/>
    <property type="match status" value="1"/>
</dbReference>
<dbReference type="Pfam" id="PF01883">
    <property type="entry name" value="FeS_assembly_P"/>
    <property type="match status" value="1"/>
</dbReference>
<dbReference type="Pfam" id="PF23451">
    <property type="entry name" value="Zn_ribbon_PaaD"/>
    <property type="match status" value="1"/>
</dbReference>
<dbReference type="RefSeq" id="WP_054968397.1">
    <property type="nucleotide sequence ID" value="NZ_LJCO01000030.1"/>
</dbReference>
<dbReference type="InterPro" id="IPR034904">
    <property type="entry name" value="FSCA_dom_sf"/>
</dbReference>
<dbReference type="InterPro" id="IPR056572">
    <property type="entry name" value="Zn_ribbon_PaaD"/>
</dbReference>
<feature type="domain" description="PaaD zinc beta ribbon" evidence="2">
    <location>
        <begin position="115"/>
        <end position="160"/>
    </location>
</feature>
<evidence type="ECO:0000313" key="3">
    <source>
        <dbReference type="EMBL" id="KPV44668.1"/>
    </source>
</evidence>
<keyword evidence="4" id="KW-1185">Reference proteome</keyword>
<evidence type="ECO:0000313" key="4">
    <source>
        <dbReference type="Proteomes" id="UP000050482"/>
    </source>
</evidence>
<accession>A0A0P9CY18</accession>
<reference evidence="3 4" key="1">
    <citation type="submission" date="2015-09" db="EMBL/GenBank/DDBJ databases">
        <title>Draft genome sequence of Alicyclobacillus ferrooxydans DSM 22381.</title>
        <authorList>
            <person name="Hemp J."/>
        </authorList>
    </citation>
    <scope>NUCLEOTIDE SEQUENCE [LARGE SCALE GENOMIC DNA]</scope>
    <source>
        <strain evidence="3 4">TC-34</strain>
    </source>
</reference>
<sequence length="162" mass="17919">MAQIITEEILQERVRDALKEVKDPEIPTLSLEELGMVFSISVTGQHAHVQLIPTFVGCPAVELIRRLVAGKVKEVDGIDSTEVTFVMDVPWTSDRITEEGRAKLQEFGIAPPPREFTPRSAPSCPYCGASETDVVSLFGPTACRSIFYCKSCQQPFEGLKYV</sequence>
<proteinExistence type="predicted"/>
<evidence type="ECO:0000259" key="2">
    <source>
        <dbReference type="Pfam" id="PF23451"/>
    </source>
</evidence>
<comment type="caution">
    <text evidence="3">The sequence shown here is derived from an EMBL/GenBank/DDBJ whole genome shotgun (WGS) entry which is preliminary data.</text>
</comment>
<dbReference type="PANTHER" id="PTHR42831:SF3">
    <property type="entry name" value="1,2-PHENYLACETYL-COA EPOXIDASE, SUBUNIT D-RELATED"/>
    <property type="match status" value="1"/>
</dbReference>
<name>A0A0P9CY18_9BACL</name>
<dbReference type="OrthoDB" id="3684942at2"/>
<feature type="domain" description="MIP18 family-like" evidence="1">
    <location>
        <begin position="12"/>
        <end position="84"/>
    </location>
</feature>
<dbReference type="InterPro" id="IPR052339">
    <property type="entry name" value="Fe-S_Maturation_MIP18"/>
</dbReference>
<dbReference type="AlphaFoldDB" id="A0A0P9CY18"/>
<dbReference type="STRING" id="471514.AN477_06055"/>
<dbReference type="Proteomes" id="UP000050482">
    <property type="component" value="Unassembled WGS sequence"/>
</dbReference>
<dbReference type="EMBL" id="LJCO01000030">
    <property type="protein sequence ID" value="KPV44668.1"/>
    <property type="molecule type" value="Genomic_DNA"/>
</dbReference>
<evidence type="ECO:0000259" key="1">
    <source>
        <dbReference type="Pfam" id="PF01883"/>
    </source>
</evidence>
<dbReference type="InterPro" id="IPR002744">
    <property type="entry name" value="MIP18-like"/>
</dbReference>
<protein>
    <submittedName>
        <fullName evidence="3">Phenylacetate-CoA oxygenase</fullName>
    </submittedName>
</protein>
<dbReference type="PATRIC" id="fig|471514.4.peg.4185"/>
<dbReference type="InterPro" id="IPR011883">
    <property type="entry name" value="PaaD-like"/>
</dbReference>
<gene>
    <name evidence="3" type="ORF">AN477_06055</name>
</gene>
<organism evidence="3 4">
    <name type="scientific">Alicyclobacillus ferrooxydans</name>
    <dbReference type="NCBI Taxonomy" id="471514"/>
    <lineage>
        <taxon>Bacteria</taxon>
        <taxon>Bacillati</taxon>
        <taxon>Bacillota</taxon>
        <taxon>Bacilli</taxon>
        <taxon>Bacillales</taxon>
        <taxon>Alicyclobacillaceae</taxon>
        <taxon>Alicyclobacillus</taxon>
    </lineage>
</organism>
<dbReference type="PANTHER" id="PTHR42831">
    <property type="entry name" value="FE-S PROTEIN MATURATION AUXILIARY FACTOR YITW"/>
    <property type="match status" value="1"/>
</dbReference>
<dbReference type="NCBIfam" id="TIGR02159">
    <property type="entry name" value="PA_CoA_Oxy4"/>
    <property type="match status" value="1"/>
</dbReference>